<dbReference type="Gene3D" id="1.10.287.130">
    <property type="match status" value="1"/>
</dbReference>
<keyword evidence="8 11" id="KW-1133">Transmembrane helix</keyword>
<dbReference type="SUPFAM" id="SSF55874">
    <property type="entry name" value="ATPase domain of HSP90 chaperone/DNA topoisomerase II/histidine kinase"/>
    <property type="match status" value="1"/>
</dbReference>
<keyword evidence="9" id="KW-0902">Two-component regulatory system</keyword>
<evidence type="ECO:0000256" key="9">
    <source>
        <dbReference type="ARBA" id="ARBA00023012"/>
    </source>
</evidence>
<dbReference type="CDD" id="cd00082">
    <property type="entry name" value="HisKA"/>
    <property type="match status" value="1"/>
</dbReference>
<feature type="transmembrane region" description="Helical" evidence="11">
    <location>
        <begin position="12"/>
        <end position="32"/>
    </location>
</feature>
<name>A0A7V5PP28_CALAY</name>
<evidence type="ECO:0000256" key="5">
    <source>
        <dbReference type="ARBA" id="ARBA00022679"/>
    </source>
</evidence>
<evidence type="ECO:0000256" key="3">
    <source>
        <dbReference type="ARBA" id="ARBA00012438"/>
    </source>
</evidence>
<reference evidence="14" key="1">
    <citation type="journal article" date="2020" name="mSystems">
        <title>Genome- and Community-Level Interaction Insights into Carbon Utilization and Element Cycling Functions of Hydrothermarchaeota in Hydrothermal Sediment.</title>
        <authorList>
            <person name="Zhou Z."/>
            <person name="Liu Y."/>
            <person name="Xu W."/>
            <person name="Pan J."/>
            <person name="Luo Z.H."/>
            <person name="Li M."/>
        </authorList>
    </citation>
    <scope>NUCLEOTIDE SEQUENCE [LARGE SCALE GENOMIC DNA]</scope>
    <source>
        <strain evidence="14">HyVt-527</strain>
    </source>
</reference>
<dbReference type="GO" id="GO:0005886">
    <property type="term" value="C:plasma membrane"/>
    <property type="evidence" value="ECO:0007669"/>
    <property type="project" value="TreeGrafter"/>
</dbReference>
<feature type="domain" description="HAMP" evidence="13">
    <location>
        <begin position="193"/>
        <end position="245"/>
    </location>
</feature>
<evidence type="ECO:0000313" key="14">
    <source>
        <dbReference type="EMBL" id="HHJ52638.1"/>
    </source>
</evidence>
<sequence>MNRFLSLKARIFLIFGGLVTIIMAAVSVTILFEWRQLILKDQIQNAYAVTQSFSFSVIDALIENESSSHDRYEYLEDFILNFARKNKEIKYVALYDDRNHLRAHSDLTALAREQLHILLVPSYGVRVYPDERYGWIIRCDYPLTIAGKHWGSLRIGFDAAPTRQAIRKLFLLLLILTLISLALILTVIYLFTRRLTYSLTRLVKEMDRVELDSASFEPLPTGNDETGLLAGHFNAMRERLIKSQQDLLEAQRQLLRAEKLASIGRLASGVAHEVNNPLNGIKNCLYTIRKEPANRQLTEKYMALMEEGLAHIETVVRKLLTFSRQSSRHPSHININEEIRLVLSLLAYRLEQKRISVQTELDEQLPPVFADGQLIQEVLMNLLINSYDAVAEQGRVIIRSGRQGDDRVFVSITDDGPGIPPELIE</sequence>
<feature type="transmembrane region" description="Helical" evidence="11">
    <location>
        <begin position="169"/>
        <end position="191"/>
    </location>
</feature>
<dbReference type="PROSITE" id="PS50109">
    <property type="entry name" value="HIS_KIN"/>
    <property type="match status" value="1"/>
</dbReference>
<evidence type="ECO:0000256" key="4">
    <source>
        <dbReference type="ARBA" id="ARBA00022553"/>
    </source>
</evidence>
<dbReference type="InterPro" id="IPR050428">
    <property type="entry name" value="TCS_sensor_his_kinase"/>
</dbReference>
<keyword evidence="5" id="KW-0808">Transferase</keyword>
<keyword evidence="6 11" id="KW-0812">Transmembrane</keyword>
<dbReference type="InterPro" id="IPR003594">
    <property type="entry name" value="HATPase_dom"/>
</dbReference>
<evidence type="ECO:0000256" key="8">
    <source>
        <dbReference type="ARBA" id="ARBA00022989"/>
    </source>
</evidence>
<evidence type="ECO:0000259" key="13">
    <source>
        <dbReference type="PROSITE" id="PS50885"/>
    </source>
</evidence>
<dbReference type="PANTHER" id="PTHR45436">
    <property type="entry name" value="SENSOR HISTIDINE KINASE YKOH"/>
    <property type="match status" value="1"/>
</dbReference>
<dbReference type="Gene3D" id="6.10.340.10">
    <property type="match status" value="1"/>
</dbReference>
<protein>
    <recommendedName>
        <fullName evidence="3">histidine kinase</fullName>
        <ecNumber evidence="3">2.7.13.3</ecNumber>
    </recommendedName>
</protein>
<evidence type="ECO:0000259" key="12">
    <source>
        <dbReference type="PROSITE" id="PS50109"/>
    </source>
</evidence>
<accession>A0A7V5PP28</accession>
<keyword evidence="4" id="KW-0597">Phosphoprotein</keyword>
<dbReference type="SMART" id="SM00388">
    <property type="entry name" value="HisKA"/>
    <property type="match status" value="1"/>
</dbReference>
<dbReference type="AlphaFoldDB" id="A0A7V5PP28"/>
<dbReference type="Pfam" id="PF02518">
    <property type="entry name" value="HATPase_c"/>
    <property type="match status" value="1"/>
</dbReference>
<comment type="catalytic activity">
    <reaction evidence="1">
        <text>ATP + protein L-histidine = ADP + protein N-phospho-L-histidine.</text>
        <dbReference type="EC" id="2.7.13.3"/>
    </reaction>
</comment>
<keyword evidence="7 14" id="KW-0418">Kinase</keyword>
<dbReference type="Pfam" id="PF00672">
    <property type="entry name" value="HAMP"/>
    <property type="match status" value="1"/>
</dbReference>
<gene>
    <name evidence="14" type="ORF">ENJ89_05545</name>
</gene>
<keyword evidence="10" id="KW-0175">Coiled coil</keyword>
<keyword evidence="11" id="KW-0472">Membrane</keyword>
<organism evidence="14">
    <name type="scientific">Caldithrix abyssi</name>
    <dbReference type="NCBI Taxonomy" id="187145"/>
    <lineage>
        <taxon>Bacteria</taxon>
        <taxon>Pseudomonadati</taxon>
        <taxon>Calditrichota</taxon>
        <taxon>Calditrichia</taxon>
        <taxon>Calditrichales</taxon>
        <taxon>Calditrichaceae</taxon>
        <taxon>Caldithrix</taxon>
    </lineage>
</organism>
<dbReference type="GO" id="GO:0000155">
    <property type="term" value="F:phosphorelay sensor kinase activity"/>
    <property type="evidence" value="ECO:0007669"/>
    <property type="project" value="InterPro"/>
</dbReference>
<evidence type="ECO:0000256" key="6">
    <source>
        <dbReference type="ARBA" id="ARBA00022692"/>
    </source>
</evidence>
<evidence type="ECO:0000256" key="10">
    <source>
        <dbReference type="SAM" id="Coils"/>
    </source>
</evidence>
<feature type="coiled-coil region" evidence="10">
    <location>
        <begin position="233"/>
        <end position="260"/>
    </location>
</feature>
<evidence type="ECO:0000256" key="7">
    <source>
        <dbReference type="ARBA" id="ARBA00022777"/>
    </source>
</evidence>
<evidence type="ECO:0000256" key="2">
    <source>
        <dbReference type="ARBA" id="ARBA00004370"/>
    </source>
</evidence>
<evidence type="ECO:0000256" key="1">
    <source>
        <dbReference type="ARBA" id="ARBA00000085"/>
    </source>
</evidence>
<feature type="non-terminal residue" evidence="14">
    <location>
        <position position="425"/>
    </location>
</feature>
<dbReference type="PANTHER" id="PTHR45436:SF5">
    <property type="entry name" value="SENSOR HISTIDINE KINASE TRCS"/>
    <property type="match status" value="1"/>
</dbReference>
<dbReference type="InterPro" id="IPR036890">
    <property type="entry name" value="HATPase_C_sf"/>
</dbReference>
<dbReference type="EC" id="2.7.13.3" evidence="3"/>
<dbReference type="Gene3D" id="3.30.565.10">
    <property type="entry name" value="Histidine kinase-like ATPase, C-terminal domain"/>
    <property type="match status" value="1"/>
</dbReference>
<comment type="subcellular location">
    <subcellularLocation>
        <location evidence="2">Membrane</location>
    </subcellularLocation>
</comment>
<dbReference type="CDD" id="cd06225">
    <property type="entry name" value="HAMP"/>
    <property type="match status" value="1"/>
</dbReference>
<dbReference type="Proteomes" id="UP000886124">
    <property type="component" value="Unassembled WGS sequence"/>
</dbReference>
<dbReference type="InterPro" id="IPR003660">
    <property type="entry name" value="HAMP_dom"/>
</dbReference>
<feature type="domain" description="Histidine kinase" evidence="12">
    <location>
        <begin position="269"/>
        <end position="425"/>
    </location>
</feature>
<dbReference type="SUPFAM" id="SSF158472">
    <property type="entry name" value="HAMP domain-like"/>
    <property type="match status" value="1"/>
</dbReference>
<proteinExistence type="predicted"/>
<dbReference type="EMBL" id="DROD01000381">
    <property type="protein sequence ID" value="HHJ52638.1"/>
    <property type="molecule type" value="Genomic_DNA"/>
</dbReference>
<dbReference type="PROSITE" id="PS50885">
    <property type="entry name" value="HAMP"/>
    <property type="match status" value="1"/>
</dbReference>
<evidence type="ECO:0000256" key="11">
    <source>
        <dbReference type="SAM" id="Phobius"/>
    </source>
</evidence>
<dbReference type="SMART" id="SM00304">
    <property type="entry name" value="HAMP"/>
    <property type="match status" value="1"/>
</dbReference>
<comment type="caution">
    <text evidence="14">The sequence shown here is derived from an EMBL/GenBank/DDBJ whole genome shotgun (WGS) entry which is preliminary data.</text>
</comment>
<dbReference type="InterPro" id="IPR005467">
    <property type="entry name" value="His_kinase_dom"/>
</dbReference>
<dbReference type="Pfam" id="PF00512">
    <property type="entry name" value="HisKA"/>
    <property type="match status" value="1"/>
</dbReference>
<dbReference type="InterPro" id="IPR003661">
    <property type="entry name" value="HisK_dim/P_dom"/>
</dbReference>